<feature type="region of interest" description="Disordered" evidence="1">
    <location>
        <begin position="505"/>
        <end position="591"/>
    </location>
</feature>
<feature type="compositionally biased region" description="Low complexity" evidence="1">
    <location>
        <begin position="751"/>
        <end position="762"/>
    </location>
</feature>
<feature type="compositionally biased region" description="Basic and acidic residues" evidence="1">
    <location>
        <begin position="1075"/>
        <end position="1085"/>
    </location>
</feature>
<feature type="domain" description="Telomeric single stranded DNA binding POT1/Cdc13" evidence="2">
    <location>
        <begin position="1403"/>
        <end position="1540"/>
    </location>
</feature>
<accession>A0A2A9PKR7</accession>
<feature type="compositionally biased region" description="Low complexity" evidence="1">
    <location>
        <begin position="1159"/>
        <end position="1169"/>
    </location>
</feature>
<dbReference type="Gene3D" id="2.40.50.140">
    <property type="entry name" value="Nucleic acid-binding proteins"/>
    <property type="match status" value="1"/>
</dbReference>
<dbReference type="STRING" id="268505.A0A2A9PKR7"/>
<dbReference type="OrthoDB" id="5363079at2759"/>
<evidence type="ECO:0000256" key="1">
    <source>
        <dbReference type="SAM" id="MobiDB-lite"/>
    </source>
</evidence>
<dbReference type="Pfam" id="PF02765">
    <property type="entry name" value="POT1"/>
    <property type="match status" value="1"/>
</dbReference>
<feature type="compositionally biased region" description="Polar residues" evidence="1">
    <location>
        <begin position="351"/>
        <end position="363"/>
    </location>
</feature>
<feature type="region of interest" description="Disordered" evidence="1">
    <location>
        <begin position="188"/>
        <end position="215"/>
    </location>
</feature>
<sequence length="1565" mass="166864">MSDAQPAALEALRSTDATPVAQLHPDIEGAASRVVEGVVTITWPYSSIARSTAFVLAEHDYRLRRSEGQIRVEFRGAAAKALADAAVGGGDELRISLDGALWRKVEPLMKLPQGTLEWQLLFENRLLLSVRRAQDQSFDFIHVNVPQEAVVQSQQNGGSGDGLSLSAVESRPAQDLVMDMPGSAETVSPAITVPDGISSLPAKRQAPSESETDEFASPAFIKRARMSYGALLEDGLGMFVDGKEEKKKGKTKRPSRFSMPGTSWKYSSRSPSPAVDGLSGHDDDDGEPSMDPGGQAAVDLAETSPRPAMVDGGSQTQEAYFSPSQTDIYTSAKTGTITQLTAATTTRGAQYGSNNDSFQTPSRTLFDRPANQPVASRTTAGTAIAFGAHHLEFTAEAHIGSSSLLGGPSASDATTGAAAFSEGIAPPHYPLAPMGNNQLSAPPLNIDPSLQISNEVSAAEHLYYAPGDFAWQANPLAADNSLASVQVRAQDSPFTAADASAAEKRSASAASASKGPSDGSAGDSRLSLSQVGRPGSAGRAKEAGMMSEDNGYHELRHIGGVPGEAYDLNQVGTDGDDGTEERSQPNVDEFDQQNVAAVAGADSFIGYGNTRSRSGSYSSYSSSNVDMEAPHGMEGPYQGGYDPGFELEYNGHYDDDEVDEESDGPGPASGAPREPIVIDLLSDSDEADDGSKPESAASEALEGPARRVPHEDEDAASGEEDGEMSERSDMDDQEDETPERADAGFDENDASARFAESRASSRSKADMEEIKGRVEGSKAMGRGDADHEEHEVGATSSRSQASEKVGKGMEGKELSSSERPDADDEMAASSAKSQVSGRSVANLEENDGRMRSAQAKQRPDAGLEADSVAAGSTESEADDSKQAGQGTEQGEASRKVEFLPRQRANATQAEIASSEHERAGEEGSQHDQPLTEGSQHDDSEIQDARHLHMVDNEETPLADDATDSSLQEAMDVDEAPLKESPDDSNSRTGREGDIEPLEALAEAEQGEMDAEMMASQPPGQDPDDESLSQPDFRGDVDVEDLASQPPQQHDVDAELVTETASAQHIEVQLQARGSRPAELKPREEEPAHDEDDFAMQDAAQEDGPSGGQFDDRMTAVEEPSGSKSDDEFQEIPKGGMQDAETRVAETPQPVSTRNEFQPEESPSSSSKPEQGNEEGAADCTQTTTDDQGFQLRVEEDTAIGVAGQTKTKSSRDKKQAKGSGQELEVQIPVKTLRSRGHSRKTSSAASQELRGDPSISLARTSSPKLSGRDPGTEPRSARLRAAGSYTNDESDPSLALAKATVSDVSPKITPARTTRRVVSEAKDSSPVTTRRAGSEPKTPSAARSKRRPATPETTTRELRSSGRVSSPAESVVASPSIGGSTDEEVAEAKRKLSTTLRTRLPDAEPLRSLRSHLHRTVDVLAVSTMTPEQPHRPKQGPRDYMLELVLTDASTAPGRVAVAQLFRPHLESLPVVQAGDVVLLRRVQVMSLQGRGFGVRAGEQSAWAVFEKDETEMLAQIKGPPVEVTEGEVEYAQGLKEWWVLVMRDERAMTRVDKATQKVSRAKDR</sequence>
<dbReference type="GO" id="GO:0000781">
    <property type="term" value="C:chromosome, telomeric region"/>
    <property type="evidence" value="ECO:0007669"/>
    <property type="project" value="InterPro"/>
</dbReference>
<feature type="compositionally biased region" description="Basic and acidic residues" evidence="1">
    <location>
        <begin position="913"/>
        <end position="925"/>
    </location>
</feature>
<feature type="compositionally biased region" description="Acidic residues" evidence="1">
    <location>
        <begin position="654"/>
        <end position="663"/>
    </location>
</feature>
<feature type="compositionally biased region" description="Basic and acidic residues" evidence="1">
    <location>
        <begin position="1266"/>
        <end position="1276"/>
    </location>
</feature>
<dbReference type="InterPro" id="IPR012340">
    <property type="entry name" value="NA-bd_OB-fold"/>
</dbReference>
<feature type="compositionally biased region" description="Low complexity" evidence="1">
    <location>
        <begin position="507"/>
        <end position="524"/>
    </location>
</feature>
<dbReference type="CDD" id="cd04497">
    <property type="entry name" value="hPOT1_OB1_like"/>
    <property type="match status" value="1"/>
</dbReference>
<dbReference type="SMART" id="SM00976">
    <property type="entry name" value="Telo_bind"/>
    <property type="match status" value="1"/>
</dbReference>
<feature type="compositionally biased region" description="Low complexity" evidence="1">
    <location>
        <begin position="611"/>
        <end position="623"/>
    </location>
</feature>
<dbReference type="GO" id="GO:0003677">
    <property type="term" value="F:DNA binding"/>
    <property type="evidence" value="ECO:0007669"/>
    <property type="project" value="InterPro"/>
</dbReference>
<feature type="region of interest" description="Disordered" evidence="1">
    <location>
        <begin position="603"/>
        <end position="1386"/>
    </location>
</feature>
<reference evidence="3 4" key="2">
    <citation type="journal article" date="2017" name="Sci. Rep.">
        <title>Ant-infecting Ophiocordyceps genomes reveal a high diversity of potential behavioral manipulation genes and a possible major role for enterotoxins.</title>
        <authorList>
            <person name="de Bekker C."/>
            <person name="Ohm R.A."/>
            <person name="Evans H.C."/>
            <person name="Brachmann A."/>
            <person name="Hughes D.P."/>
        </authorList>
    </citation>
    <scope>NUCLEOTIDE SEQUENCE [LARGE SCALE GENOMIC DNA]</scope>
    <source>
        <strain evidence="3 4">SC16a</strain>
    </source>
</reference>
<evidence type="ECO:0000259" key="2">
    <source>
        <dbReference type="SMART" id="SM00976"/>
    </source>
</evidence>
<reference evidence="3 4" key="1">
    <citation type="journal article" date="2015" name="BMC Genomics">
        <title>Gene expression during zombie ant biting behavior reflects the complexity underlying fungal parasitic behavioral manipulation.</title>
        <authorList>
            <person name="de Bekker C."/>
            <person name="Ohm R.A."/>
            <person name="Loreto R.G."/>
            <person name="Sebastian A."/>
            <person name="Albert I."/>
            <person name="Merrow M."/>
            <person name="Brachmann A."/>
            <person name="Hughes D.P."/>
        </authorList>
    </citation>
    <scope>NUCLEOTIDE SEQUENCE [LARGE SCALE GENOMIC DNA]</scope>
    <source>
        <strain evidence="3 4">SC16a</strain>
    </source>
</reference>
<dbReference type="SUPFAM" id="SSF50249">
    <property type="entry name" value="Nucleic acid-binding proteins"/>
    <property type="match status" value="1"/>
</dbReference>
<feature type="region of interest" description="Disordered" evidence="1">
    <location>
        <begin position="243"/>
        <end position="297"/>
    </location>
</feature>
<protein>
    <recommendedName>
        <fullName evidence="2">Telomeric single stranded DNA binding POT1/Cdc13 domain-containing protein</fullName>
    </recommendedName>
</protein>
<feature type="compositionally biased region" description="Polar residues" evidence="1">
    <location>
        <begin position="260"/>
        <end position="271"/>
    </location>
</feature>
<feature type="compositionally biased region" description="Basic and acidic residues" evidence="1">
    <location>
        <begin position="975"/>
        <end position="993"/>
    </location>
</feature>
<dbReference type="Proteomes" id="UP000037136">
    <property type="component" value="Unassembled WGS sequence"/>
</dbReference>
<feature type="compositionally biased region" description="Acidic residues" evidence="1">
    <location>
        <begin position="711"/>
        <end position="723"/>
    </location>
</feature>
<proteinExistence type="predicted"/>
<dbReference type="InterPro" id="IPR011564">
    <property type="entry name" value="Telomer_end-bd_POT1/Cdc13"/>
</dbReference>
<feature type="compositionally biased region" description="Basic and acidic residues" evidence="1">
    <location>
        <begin position="763"/>
        <end position="792"/>
    </location>
</feature>
<evidence type="ECO:0000313" key="3">
    <source>
        <dbReference type="EMBL" id="PFH62095.1"/>
    </source>
</evidence>
<feature type="compositionally biased region" description="Polar residues" evidence="1">
    <location>
        <begin position="830"/>
        <end position="839"/>
    </location>
</feature>
<dbReference type="GO" id="GO:0000723">
    <property type="term" value="P:telomere maintenance"/>
    <property type="evidence" value="ECO:0007669"/>
    <property type="project" value="InterPro"/>
</dbReference>
<feature type="compositionally biased region" description="Basic and acidic residues" evidence="1">
    <location>
        <begin position="934"/>
        <end position="951"/>
    </location>
</feature>
<comment type="caution">
    <text evidence="3">The sequence shown here is derived from an EMBL/GenBank/DDBJ whole genome shotgun (WGS) entry which is preliminary data.</text>
</comment>
<gene>
    <name evidence="3" type="ORF">XA68_15186</name>
</gene>
<name>A0A2A9PKR7_OPHUN</name>
<dbReference type="EMBL" id="LAZP02000042">
    <property type="protein sequence ID" value="PFH62095.1"/>
    <property type="molecule type" value="Genomic_DNA"/>
</dbReference>
<feature type="compositionally biased region" description="Basic and acidic residues" evidence="1">
    <location>
        <begin position="804"/>
        <end position="820"/>
    </location>
</feature>
<keyword evidence="4" id="KW-1185">Reference proteome</keyword>
<feature type="compositionally biased region" description="Low complexity" evidence="1">
    <location>
        <begin position="1364"/>
        <end position="1376"/>
    </location>
</feature>
<feature type="compositionally biased region" description="Basic and acidic residues" evidence="1">
    <location>
        <begin position="891"/>
        <end position="900"/>
    </location>
</feature>
<evidence type="ECO:0000313" key="4">
    <source>
        <dbReference type="Proteomes" id="UP000037136"/>
    </source>
</evidence>
<feature type="compositionally biased region" description="Acidic residues" evidence="1">
    <location>
        <begin position="952"/>
        <end position="962"/>
    </location>
</feature>
<feature type="region of interest" description="Disordered" evidence="1">
    <location>
        <begin position="348"/>
        <end position="376"/>
    </location>
</feature>
<organism evidence="3 4">
    <name type="scientific">Ophiocordyceps unilateralis</name>
    <name type="common">Zombie-ant fungus</name>
    <name type="synonym">Torrubia unilateralis</name>
    <dbReference type="NCBI Taxonomy" id="268505"/>
    <lineage>
        <taxon>Eukaryota</taxon>
        <taxon>Fungi</taxon>
        <taxon>Dikarya</taxon>
        <taxon>Ascomycota</taxon>
        <taxon>Pezizomycotina</taxon>
        <taxon>Sordariomycetes</taxon>
        <taxon>Hypocreomycetidae</taxon>
        <taxon>Hypocreales</taxon>
        <taxon>Ophiocordycipitaceae</taxon>
        <taxon>Ophiocordyceps</taxon>
    </lineage>
</organism>